<dbReference type="InterPro" id="IPR010982">
    <property type="entry name" value="Lambda_DNA-bd_dom_sf"/>
</dbReference>
<dbReference type="AlphaFoldDB" id="A0A1G7Z1M4"/>
<dbReference type="Pfam" id="PF01381">
    <property type="entry name" value="HTH_3"/>
    <property type="match status" value="1"/>
</dbReference>
<dbReference type="InterPro" id="IPR010359">
    <property type="entry name" value="IrrE_HExxH"/>
</dbReference>
<evidence type="ECO:0000313" key="4">
    <source>
        <dbReference type="Proteomes" id="UP000199495"/>
    </source>
</evidence>
<reference evidence="3 4" key="1">
    <citation type="submission" date="2016-10" db="EMBL/GenBank/DDBJ databases">
        <authorList>
            <person name="de Groot N.N."/>
        </authorList>
    </citation>
    <scope>NUCLEOTIDE SEQUENCE [LARGE SCALE GENOMIC DNA]</scope>
    <source>
        <strain evidence="3 4">CGMCC 1.10267</strain>
    </source>
</reference>
<accession>A0A1G7Z1M4</accession>
<dbReference type="Pfam" id="PF06114">
    <property type="entry name" value="Peptidase_M78"/>
    <property type="match status" value="1"/>
</dbReference>
<feature type="domain" description="HTH cro/C1-type" evidence="2">
    <location>
        <begin position="7"/>
        <end position="61"/>
    </location>
</feature>
<name>A0A1G7Z1M4_9HYPH</name>
<organism evidence="3 4">
    <name type="scientific">Pelagibacterium luteolum</name>
    <dbReference type="NCBI Taxonomy" id="440168"/>
    <lineage>
        <taxon>Bacteria</taxon>
        <taxon>Pseudomonadati</taxon>
        <taxon>Pseudomonadota</taxon>
        <taxon>Alphaproteobacteria</taxon>
        <taxon>Hyphomicrobiales</taxon>
        <taxon>Devosiaceae</taxon>
        <taxon>Pelagibacterium</taxon>
    </lineage>
</organism>
<evidence type="ECO:0000256" key="1">
    <source>
        <dbReference type="ARBA" id="ARBA00007227"/>
    </source>
</evidence>
<comment type="similarity">
    <text evidence="1">Belongs to the short-chain fatty acyl-CoA assimilation regulator (ScfR) family.</text>
</comment>
<protein>
    <submittedName>
        <fullName evidence="3">Zn-dependent peptidase ImmA, M78 family</fullName>
    </submittedName>
</protein>
<dbReference type="STRING" id="440168.SAMN04487974_11712"/>
<dbReference type="Proteomes" id="UP000199495">
    <property type="component" value="Unassembled WGS sequence"/>
</dbReference>
<dbReference type="OrthoDB" id="9794834at2"/>
<evidence type="ECO:0000313" key="3">
    <source>
        <dbReference type="EMBL" id="SDH02692.1"/>
    </source>
</evidence>
<keyword evidence="4" id="KW-1185">Reference proteome</keyword>
<dbReference type="PANTHER" id="PTHR43236">
    <property type="entry name" value="ANTITOXIN HIGA1"/>
    <property type="match status" value="1"/>
</dbReference>
<dbReference type="EMBL" id="FNCS01000017">
    <property type="protein sequence ID" value="SDH02692.1"/>
    <property type="molecule type" value="Genomic_DNA"/>
</dbReference>
<dbReference type="CDD" id="cd00093">
    <property type="entry name" value="HTH_XRE"/>
    <property type="match status" value="1"/>
</dbReference>
<dbReference type="InterPro" id="IPR001387">
    <property type="entry name" value="Cro/C1-type_HTH"/>
</dbReference>
<dbReference type="Gene3D" id="1.10.10.2910">
    <property type="match status" value="1"/>
</dbReference>
<dbReference type="SMART" id="SM00530">
    <property type="entry name" value="HTH_XRE"/>
    <property type="match status" value="1"/>
</dbReference>
<dbReference type="PANTHER" id="PTHR43236:SF1">
    <property type="entry name" value="BLL7220 PROTEIN"/>
    <property type="match status" value="1"/>
</dbReference>
<dbReference type="RefSeq" id="WP_090598403.1">
    <property type="nucleotide sequence ID" value="NZ_FNCS01000017.1"/>
</dbReference>
<sequence length="361" mass="40209">MFNKSRLKVARQRAGLTMRELAARVGIEPRTVTGYEAGEYLPSDDVAQKFARVLGFPLEFFAADDLDIPQVEGVSFRSMSKMTARQRDGAIAAGAVAFLLSDWLDGQFDLPHADVPDMREELPQTAAAGLRDYWGLGNRPIKNMVHLLELKGVRVFSLGEDGKEVDAYSLWRGVRPYVFLNTQKSGERSRFDAAHELGHLVLHKHAAPNGLEAEKQANEFAAAFLIPEAPLRAAGRIAGLPKVVQLKQEWSVSVAAMAYRLHETGLLTKWNYQQIFIEISRRGWRTEEPAPIRREQSQIWQKVLSEVRRDEQLGLGGLSELLSLPEGELEKLLFGLVTVGVPSAPRTAPVTPPRGKLRIVK</sequence>
<dbReference type="Gene3D" id="1.10.260.40">
    <property type="entry name" value="lambda repressor-like DNA-binding domains"/>
    <property type="match status" value="1"/>
</dbReference>
<proteinExistence type="inferred from homology"/>
<dbReference type="InterPro" id="IPR052345">
    <property type="entry name" value="Rad_response_metalloprotease"/>
</dbReference>
<gene>
    <name evidence="3" type="ORF">SAMN04487974_11712</name>
</gene>
<dbReference type="PROSITE" id="PS50943">
    <property type="entry name" value="HTH_CROC1"/>
    <property type="match status" value="1"/>
</dbReference>
<evidence type="ECO:0000259" key="2">
    <source>
        <dbReference type="PROSITE" id="PS50943"/>
    </source>
</evidence>
<dbReference type="SUPFAM" id="SSF47413">
    <property type="entry name" value="lambda repressor-like DNA-binding domains"/>
    <property type="match status" value="1"/>
</dbReference>
<dbReference type="GO" id="GO:0003677">
    <property type="term" value="F:DNA binding"/>
    <property type="evidence" value="ECO:0007669"/>
    <property type="project" value="InterPro"/>
</dbReference>